<keyword evidence="2" id="KW-1185">Reference proteome</keyword>
<reference evidence="1 2" key="1">
    <citation type="submission" date="2020-08" db="EMBL/GenBank/DDBJ databases">
        <title>Sequencing the genomes of 1000 actinobacteria strains.</title>
        <authorList>
            <person name="Klenk H.-P."/>
        </authorList>
    </citation>
    <scope>NUCLEOTIDE SEQUENCE [LARGE SCALE GENOMIC DNA]</scope>
    <source>
        <strain evidence="1 2">DSM 23889</strain>
    </source>
</reference>
<gene>
    <name evidence="1" type="ORF">BJ959_000750</name>
</gene>
<dbReference type="Pfam" id="PF09438">
    <property type="entry name" value="DUF2017"/>
    <property type="match status" value="1"/>
</dbReference>
<name>A0A840X7S4_9MICO</name>
<sequence length="179" mass="19334">MRVSAASAEQAADGVLGTVRVEVEEARILASLADQLQALLADALETGTERDGALGRLLPDAYRHDPELADEWRQLSRRGLVDRKIGFARTLSTALAPIAAASAAADVALTEAEALDWVRGVGDLRLVIAERMGIIVDGDEGTFAEPGLRDVYDWLAWLQDSLVRLLEESDDARRAAEAR</sequence>
<accession>A0A840X7S4</accession>
<dbReference type="EMBL" id="JACHBS010000001">
    <property type="protein sequence ID" value="MBB5617254.1"/>
    <property type="molecule type" value="Genomic_DNA"/>
</dbReference>
<dbReference type="RefSeq" id="WP_165879020.1">
    <property type="nucleotide sequence ID" value="NZ_BAAANZ010000009.1"/>
</dbReference>
<protein>
    <recommendedName>
        <fullName evidence="3">DUF2017 domain-containing protein</fullName>
    </recommendedName>
</protein>
<proteinExistence type="predicted"/>
<evidence type="ECO:0008006" key="3">
    <source>
        <dbReference type="Google" id="ProtNLM"/>
    </source>
</evidence>
<dbReference type="Proteomes" id="UP000552883">
    <property type="component" value="Unassembled WGS sequence"/>
</dbReference>
<organism evidence="1 2">
    <name type="scientific">Microcella frigidaquae</name>
    <dbReference type="NCBI Taxonomy" id="424758"/>
    <lineage>
        <taxon>Bacteria</taxon>
        <taxon>Bacillati</taxon>
        <taxon>Actinomycetota</taxon>
        <taxon>Actinomycetes</taxon>
        <taxon>Micrococcales</taxon>
        <taxon>Microbacteriaceae</taxon>
        <taxon>Microcella</taxon>
    </lineage>
</organism>
<dbReference type="InterPro" id="IPR018561">
    <property type="entry name" value="AosR"/>
</dbReference>
<evidence type="ECO:0000313" key="2">
    <source>
        <dbReference type="Proteomes" id="UP000552883"/>
    </source>
</evidence>
<dbReference type="AlphaFoldDB" id="A0A840X7S4"/>
<evidence type="ECO:0000313" key="1">
    <source>
        <dbReference type="EMBL" id="MBB5617254.1"/>
    </source>
</evidence>
<comment type="caution">
    <text evidence="1">The sequence shown here is derived from an EMBL/GenBank/DDBJ whole genome shotgun (WGS) entry which is preliminary data.</text>
</comment>